<proteinExistence type="predicted"/>
<protein>
    <submittedName>
        <fullName evidence="1">NETI motif-containing protein</fullName>
    </submittedName>
</protein>
<evidence type="ECO:0000313" key="2">
    <source>
        <dbReference type="Proteomes" id="UP000595254"/>
    </source>
</evidence>
<accession>A0A974NIW2</accession>
<keyword evidence="2" id="KW-1185">Reference proteome</keyword>
<dbReference type="Pfam" id="PF14044">
    <property type="entry name" value="NETI"/>
    <property type="match status" value="1"/>
</dbReference>
<sequence>MVVFGLSQLRRDDYFVTQKSKKTFEVAKGESIDSCLERMKAEGYAPVRRIEKPIFAEQISDGITQYEPVDRKIVFEAKIIQ</sequence>
<evidence type="ECO:0000313" key="1">
    <source>
        <dbReference type="EMBL" id="QQS98547.1"/>
    </source>
</evidence>
<dbReference type="InterPro" id="IPR025930">
    <property type="entry name" value="NETI"/>
</dbReference>
<dbReference type="EMBL" id="CP068053">
    <property type="protein sequence ID" value="QQS98547.1"/>
    <property type="molecule type" value="Genomic_DNA"/>
</dbReference>
<organism evidence="1 2">
    <name type="scientific">Peribacillus psychrosaccharolyticus</name>
    <name type="common">Bacillus psychrosaccharolyticus</name>
    <dbReference type="NCBI Taxonomy" id="1407"/>
    <lineage>
        <taxon>Bacteria</taxon>
        <taxon>Bacillati</taxon>
        <taxon>Bacillota</taxon>
        <taxon>Bacilli</taxon>
        <taxon>Bacillales</taxon>
        <taxon>Bacillaceae</taxon>
        <taxon>Peribacillus</taxon>
    </lineage>
</organism>
<name>A0A974NIW2_PERPY</name>
<dbReference type="Proteomes" id="UP000595254">
    <property type="component" value="Chromosome"/>
</dbReference>
<dbReference type="KEGG" id="ppsr:I6J18_12325"/>
<dbReference type="AlphaFoldDB" id="A0A974NIW2"/>
<gene>
    <name evidence="1" type="ORF">I6J18_12325</name>
</gene>
<reference evidence="1 2" key="1">
    <citation type="submission" date="2021-01" db="EMBL/GenBank/DDBJ databases">
        <title>FDA dAtabase for Regulatory Grade micrObial Sequences (FDA-ARGOS): Supporting development and validation of Infectious Disease Dx tests.</title>
        <authorList>
            <person name="Nelson B."/>
            <person name="Plummer A."/>
            <person name="Tallon L."/>
            <person name="Sadzewicz L."/>
            <person name="Zhao X."/>
            <person name="Boylan J."/>
            <person name="Ott S."/>
            <person name="Bowen H."/>
            <person name="Vavikolanu K."/>
            <person name="Mehta A."/>
            <person name="Aluvathingal J."/>
            <person name="Nadendla S."/>
            <person name="Myers T."/>
            <person name="Yan Y."/>
            <person name="Sichtig H."/>
        </authorList>
    </citation>
    <scope>NUCLEOTIDE SEQUENCE [LARGE SCALE GENOMIC DNA]</scope>
    <source>
        <strain evidence="1 2">FDAARGOS_1161</strain>
    </source>
</reference>